<evidence type="ECO:0000313" key="7">
    <source>
        <dbReference type="Proteomes" id="UP001501676"/>
    </source>
</evidence>
<keyword evidence="7" id="KW-1185">Reference proteome</keyword>
<evidence type="ECO:0000256" key="2">
    <source>
        <dbReference type="ARBA" id="ARBA00023125"/>
    </source>
</evidence>
<organism evidence="6 7">
    <name type="scientific">Cryptosporangium minutisporangium</name>
    <dbReference type="NCBI Taxonomy" id="113569"/>
    <lineage>
        <taxon>Bacteria</taxon>
        <taxon>Bacillati</taxon>
        <taxon>Actinomycetota</taxon>
        <taxon>Actinomycetes</taxon>
        <taxon>Cryptosporangiales</taxon>
        <taxon>Cryptosporangiaceae</taxon>
        <taxon>Cryptosporangium</taxon>
    </lineage>
</organism>
<reference evidence="7" key="1">
    <citation type="journal article" date="2019" name="Int. J. Syst. Evol. Microbiol.">
        <title>The Global Catalogue of Microorganisms (GCM) 10K type strain sequencing project: providing services to taxonomists for standard genome sequencing and annotation.</title>
        <authorList>
            <consortium name="The Broad Institute Genomics Platform"/>
            <consortium name="The Broad Institute Genome Sequencing Center for Infectious Disease"/>
            <person name="Wu L."/>
            <person name="Ma J."/>
        </authorList>
    </citation>
    <scope>NUCLEOTIDE SEQUENCE [LARGE SCALE GENOMIC DNA]</scope>
    <source>
        <strain evidence="7">JCM 9458</strain>
    </source>
</reference>
<dbReference type="PRINTS" id="PR00455">
    <property type="entry name" value="HTHTETR"/>
</dbReference>
<feature type="DNA-binding region" description="H-T-H motif" evidence="4">
    <location>
        <begin position="31"/>
        <end position="50"/>
    </location>
</feature>
<dbReference type="SUPFAM" id="SSF46689">
    <property type="entry name" value="Homeodomain-like"/>
    <property type="match status" value="1"/>
</dbReference>
<evidence type="ECO:0000256" key="3">
    <source>
        <dbReference type="ARBA" id="ARBA00023163"/>
    </source>
</evidence>
<gene>
    <name evidence="6" type="ORF">GCM10020369_44660</name>
</gene>
<keyword evidence="2 4" id="KW-0238">DNA-binding</keyword>
<dbReference type="Gene3D" id="1.10.357.10">
    <property type="entry name" value="Tetracycline Repressor, domain 2"/>
    <property type="match status" value="1"/>
</dbReference>
<dbReference type="InterPro" id="IPR009057">
    <property type="entry name" value="Homeodomain-like_sf"/>
</dbReference>
<dbReference type="Proteomes" id="UP001501676">
    <property type="component" value="Unassembled WGS sequence"/>
</dbReference>
<keyword evidence="3" id="KW-0804">Transcription</keyword>
<protein>
    <submittedName>
        <fullName evidence="6">TetR/AcrR family transcriptional regulator</fullName>
    </submittedName>
</protein>
<evidence type="ECO:0000256" key="1">
    <source>
        <dbReference type="ARBA" id="ARBA00023015"/>
    </source>
</evidence>
<dbReference type="InterPro" id="IPR054129">
    <property type="entry name" value="DesT_TetR_C"/>
</dbReference>
<evidence type="ECO:0000259" key="5">
    <source>
        <dbReference type="PROSITE" id="PS50977"/>
    </source>
</evidence>
<dbReference type="Pfam" id="PF00440">
    <property type="entry name" value="TetR_N"/>
    <property type="match status" value="1"/>
</dbReference>
<sequence length="216" mass="23910">MAVPSTEPNRRRLLLEAARRLFGAHPYEAVTTTEIAREAGVAYGLIAHHFGNKRGLYVAVMAEIRTELAETHDAPLDGGSLPDLLRNALRRHVEYVDRRRDGFRTLMRGGLGSDPDIQELIDDLRWDGAKKILQGAGFDGDPSPLLSAAMRSWVVLFDELILSRIESRQISVEDVVEIASSVLLTTLRTTVLREPSLRFSPEFEKLLSGDGGPPTP</sequence>
<dbReference type="PANTHER" id="PTHR30055">
    <property type="entry name" value="HTH-TYPE TRANSCRIPTIONAL REGULATOR RUTR"/>
    <property type="match status" value="1"/>
</dbReference>
<accession>A0ABP6T2Q9</accession>
<feature type="domain" description="HTH tetR-type" evidence="5">
    <location>
        <begin position="8"/>
        <end position="68"/>
    </location>
</feature>
<comment type="caution">
    <text evidence="6">The sequence shown here is derived from an EMBL/GenBank/DDBJ whole genome shotgun (WGS) entry which is preliminary data.</text>
</comment>
<proteinExistence type="predicted"/>
<keyword evidence="1" id="KW-0805">Transcription regulation</keyword>
<evidence type="ECO:0000256" key="4">
    <source>
        <dbReference type="PROSITE-ProRule" id="PRU00335"/>
    </source>
</evidence>
<evidence type="ECO:0000313" key="6">
    <source>
        <dbReference type="EMBL" id="GAA3390496.1"/>
    </source>
</evidence>
<dbReference type="Pfam" id="PF21943">
    <property type="entry name" value="TetR_C_46"/>
    <property type="match status" value="1"/>
</dbReference>
<dbReference type="InterPro" id="IPR050109">
    <property type="entry name" value="HTH-type_TetR-like_transc_reg"/>
</dbReference>
<dbReference type="PANTHER" id="PTHR30055:SF234">
    <property type="entry name" value="HTH-TYPE TRANSCRIPTIONAL REGULATOR BETI"/>
    <property type="match status" value="1"/>
</dbReference>
<name>A0ABP6T2Q9_9ACTN</name>
<dbReference type="PROSITE" id="PS50977">
    <property type="entry name" value="HTH_TETR_2"/>
    <property type="match status" value="1"/>
</dbReference>
<dbReference type="InterPro" id="IPR001647">
    <property type="entry name" value="HTH_TetR"/>
</dbReference>
<dbReference type="EMBL" id="BAAAYN010000029">
    <property type="protein sequence ID" value="GAA3390496.1"/>
    <property type="molecule type" value="Genomic_DNA"/>
</dbReference>